<dbReference type="GO" id="GO:0016020">
    <property type="term" value="C:membrane"/>
    <property type="evidence" value="ECO:0007669"/>
    <property type="project" value="UniProtKB-SubCell"/>
</dbReference>
<dbReference type="SUPFAM" id="SSF63380">
    <property type="entry name" value="Riboflavin synthase domain-like"/>
    <property type="match status" value="1"/>
</dbReference>
<evidence type="ECO:0000313" key="15">
    <source>
        <dbReference type="EMBL" id="XDQ47741.1"/>
    </source>
</evidence>
<dbReference type="InterPro" id="IPR013112">
    <property type="entry name" value="FAD-bd_8"/>
</dbReference>
<name>A0AB39QZS5_9ACTN</name>
<evidence type="ECO:0000256" key="7">
    <source>
        <dbReference type="ARBA" id="ARBA00022827"/>
    </source>
</evidence>
<feature type="transmembrane region" description="Helical" evidence="13">
    <location>
        <begin position="76"/>
        <end position="94"/>
    </location>
</feature>
<proteinExistence type="predicted"/>
<evidence type="ECO:0000256" key="10">
    <source>
        <dbReference type="ARBA" id="ARBA00023004"/>
    </source>
</evidence>
<dbReference type="RefSeq" id="WP_369226624.1">
    <property type="nucleotide sequence ID" value="NZ_CP163441.1"/>
</dbReference>
<dbReference type="GO" id="GO:0046872">
    <property type="term" value="F:metal ion binding"/>
    <property type="evidence" value="ECO:0007669"/>
    <property type="project" value="UniProtKB-KW"/>
</dbReference>
<keyword evidence="7" id="KW-0274">FAD</keyword>
<evidence type="ECO:0000256" key="2">
    <source>
        <dbReference type="ARBA" id="ARBA00004141"/>
    </source>
</evidence>
<dbReference type="GO" id="GO:0050660">
    <property type="term" value="F:flavin adenine dinucleotide binding"/>
    <property type="evidence" value="ECO:0007669"/>
    <property type="project" value="TreeGrafter"/>
</dbReference>
<feature type="transmembrane region" description="Helical" evidence="13">
    <location>
        <begin position="223"/>
        <end position="243"/>
    </location>
</feature>
<accession>A0AB39QZS5</accession>
<comment type="cofactor">
    <cofactor evidence="1">
        <name>FAD</name>
        <dbReference type="ChEBI" id="CHEBI:57692"/>
    </cofactor>
</comment>
<feature type="transmembrane region" description="Helical" evidence="13">
    <location>
        <begin position="193"/>
        <end position="211"/>
    </location>
</feature>
<evidence type="ECO:0000256" key="6">
    <source>
        <dbReference type="ARBA" id="ARBA00022723"/>
    </source>
</evidence>
<evidence type="ECO:0000259" key="14">
    <source>
        <dbReference type="PROSITE" id="PS51384"/>
    </source>
</evidence>
<dbReference type="SUPFAM" id="SSF52343">
    <property type="entry name" value="Ferredoxin reductase-like, C-terminal NADP-linked domain"/>
    <property type="match status" value="1"/>
</dbReference>
<reference evidence="15" key="1">
    <citation type="submission" date="2024-07" db="EMBL/GenBank/DDBJ databases">
        <authorList>
            <person name="Yu S.T."/>
        </authorList>
    </citation>
    <scope>NUCLEOTIDE SEQUENCE</scope>
    <source>
        <strain evidence="15">R39</strain>
    </source>
</reference>
<dbReference type="EMBL" id="CP163441">
    <property type="protein sequence ID" value="XDQ47741.1"/>
    <property type="molecule type" value="Genomic_DNA"/>
</dbReference>
<evidence type="ECO:0000256" key="11">
    <source>
        <dbReference type="ARBA" id="ARBA00023014"/>
    </source>
</evidence>
<gene>
    <name evidence="15" type="ORF">AB5J52_38750</name>
</gene>
<dbReference type="GO" id="GO:0051537">
    <property type="term" value="F:2 iron, 2 sulfur cluster binding"/>
    <property type="evidence" value="ECO:0007669"/>
    <property type="project" value="UniProtKB-KW"/>
</dbReference>
<dbReference type="InterPro" id="IPR050415">
    <property type="entry name" value="MRET"/>
</dbReference>
<evidence type="ECO:0000256" key="12">
    <source>
        <dbReference type="ARBA" id="ARBA00023136"/>
    </source>
</evidence>
<keyword evidence="12 13" id="KW-0472">Membrane</keyword>
<evidence type="ECO:0000256" key="1">
    <source>
        <dbReference type="ARBA" id="ARBA00001974"/>
    </source>
</evidence>
<dbReference type="PANTHER" id="PTHR47354">
    <property type="entry name" value="NADH OXIDOREDUCTASE HCR"/>
    <property type="match status" value="1"/>
</dbReference>
<dbReference type="InterPro" id="IPR017938">
    <property type="entry name" value="Riboflavin_synthase-like_b-brl"/>
</dbReference>
<dbReference type="InterPro" id="IPR017927">
    <property type="entry name" value="FAD-bd_FR_type"/>
</dbReference>
<keyword evidence="8 13" id="KW-1133">Transmembrane helix</keyword>
<evidence type="ECO:0000256" key="13">
    <source>
        <dbReference type="SAM" id="Phobius"/>
    </source>
</evidence>
<dbReference type="Pfam" id="PF00175">
    <property type="entry name" value="NAD_binding_1"/>
    <property type="match status" value="1"/>
</dbReference>
<keyword evidence="11" id="KW-0411">Iron-sulfur</keyword>
<keyword evidence="3" id="KW-0285">Flavoprotein</keyword>
<feature type="transmembrane region" description="Helical" evidence="13">
    <location>
        <begin position="151"/>
        <end position="173"/>
    </location>
</feature>
<keyword evidence="6" id="KW-0479">Metal-binding</keyword>
<keyword evidence="10" id="KW-0408">Iron</keyword>
<dbReference type="InterPro" id="IPR039261">
    <property type="entry name" value="FNR_nucleotide-bd"/>
</dbReference>
<evidence type="ECO:0000256" key="3">
    <source>
        <dbReference type="ARBA" id="ARBA00022630"/>
    </source>
</evidence>
<dbReference type="Gene3D" id="3.40.50.80">
    <property type="entry name" value="Nucleotide-binding domain of ferredoxin-NADP reductase (FNR) module"/>
    <property type="match status" value="1"/>
</dbReference>
<dbReference type="GO" id="GO:0016491">
    <property type="term" value="F:oxidoreductase activity"/>
    <property type="evidence" value="ECO:0007669"/>
    <property type="project" value="UniProtKB-KW"/>
</dbReference>
<dbReference type="PRINTS" id="PR00410">
    <property type="entry name" value="PHEHYDRXLASE"/>
</dbReference>
<dbReference type="InterPro" id="IPR001433">
    <property type="entry name" value="OxRdtase_FAD/NAD-bd"/>
</dbReference>
<feature type="domain" description="FAD-binding FR-type" evidence="14">
    <location>
        <begin position="280"/>
        <end position="380"/>
    </location>
</feature>
<sequence length="505" mass="55604">MPARPPERRRHRAAPRRNRLWPGRRFRPAAPTYRQTVPYPLGAAGRAPVVEHAGGSGAAYAAEPALGHHAEGNRQFVVTGFWLLLVASVALWWFDTPAGSITGEAAVFTAVGRITGMVSGFLLLAQVLVVSRVGWLEEWAGADHLMAWHRWLGPLVLVTVLAHTVFVVYGYALAARTSVAAQTWSLLNTSEDMADAFAATGILVAVSFMAVRAVRRRMRYETWYVLHLTTYGSLLLGYGHQFAFGADLQSPVAGGYWNALYALVVVCLVWGRVVEPLSLNLRHQLRVAAVVPEADGMFSVYLRGRKLHKLKARPGQFFRWRFLTGADWWQSHPYSLSSAPNPEWLRLTVNPVGDHTSRLRSLKVGTRVVAAGPFGAFTADRRLRNRVLLIAGGSGIAPVRAVLERMPPSTVLVYRAGSLEEIVFRDELDILATERDCTVHYVVGSRHDPGPARLFSPEGLVELVPDVTLRDVYLCGPPGLIAAALGALAELRVPRGRIHLDPFEF</sequence>
<protein>
    <submittedName>
        <fullName evidence="15">Ferric reductase-like transmembrane domain-containing protein</fullName>
    </submittedName>
</protein>
<keyword evidence="9" id="KW-0560">Oxidoreductase</keyword>
<evidence type="ECO:0000256" key="9">
    <source>
        <dbReference type="ARBA" id="ARBA00023002"/>
    </source>
</evidence>
<comment type="subcellular location">
    <subcellularLocation>
        <location evidence="2">Membrane</location>
        <topology evidence="2">Multi-pass membrane protein</topology>
    </subcellularLocation>
</comment>
<feature type="transmembrane region" description="Helical" evidence="13">
    <location>
        <begin position="255"/>
        <end position="274"/>
    </location>
</feature>
<dbReference type="Pfam" id="PF01794">
    <property type="entry name" value="Ferric_reduct"/>
    <property type="match status" value="1"/>
</dbReference>
<evidence type="ECO:0000256" key="5">
    <source>
        <dbReference type="ARBA" id="ARBA00022714"/>
    </source>
</evidence>
<dbReference type="AlphaFoldDB" id="A0AB39QZS5"/>
<dbReference type="InterPro" id="IPR013130">
    <property type="entry name" value="Fe3_Rdtase_TM_dom"/>
</dbReference>
<keyword evidence="4 13" id="KW-0812">Transmembrane</keyword>
<dbReference type="PANTHER" id="PTHR47354:SF8">
    <property type="entry name" value="1,2-PHENYLACETYL-COA EPOXIDASE, SUBUNIT E"/>
    <property type="match status" value="1"/>
</dbReference>
<evidence type="ECO:0000256" key="4">
    <source>
        <dbReference type="ARBA" id="ARBA00022692"/>
    </source>
</evidence>
<dbReference type="PROSITE" id="PS51384">
    <property type="entry name" value="FAD_FR"/>
    <property type="match status" value="1"/>
</dbReference>
<evidence type="ECO:0000256" key="8">
    <source>
        <dbReference type="ARBA" id="ARBA00022989"/>
    </source>
</evidence>
<feature type="transmembrane region" description="Helical" evidence="13">
    <location>
        <begin position="106"/>
        <end position="130"/>
    </location>
</feature>
<keyword evidence="5" id="KW-0001">2Fe-2S</keyword>
<organism evidence="15">
    <name type="scientific">Streptomyces sp. R39</name>
    <dbReference type="NCBI Taxonomy" id="3238631"/>
    <lineage>
        <taxon>Bacteria</taxon>
        <taxon>Bacillati</taxon>
        <taxon>Actinomycetota</taxon>
        <taxon>Actinomycetes</taxon>
        <taxon>Kitasatosporales</taxon>
        <taxon>Streptomycetaceae</taxon>
        <taxon>Streptomyces</taxon>
    </lineage>
</organism>
<dbReference type="Gene3D" id="2.40.30.10">
    <property type="entry name" value="Translation factors"/>
    <property type="match status" value="1"/>
</dbReference>
<dbReference type="Pfam" id="PF08022">
    <property type="entry name" value="FAD_binding_8"/>
    <property type="match status" value="1"/>
</dbReference>